<dbReference type="AlphaFoldDB" id="A0A0F9RA49"/>
<accession>A0A0F9RA49</accession>
<dbReference type="EMBL" id="LAZR01001051">
    <property type="protein sequence ID" value="KKN51724.1"/>
    <property type="molecule type" value="Genomic_DNA"/>
</dbReference>
<reference evidence="1" key="1">
    <citation type="journal article" date="2015" name="Nature">
        <title>Complex archaea that bridge the gap between prokaryotes and eukaryotes.</title>
        <authorList>
            <person name="Spang A."/>
            <person name="Saw J.H."/>
            <person name="Jorgensen S.L."/>
            <person name="Zaremba-Niedzwiedzka K."/>
            <person name="Martijn J."/>
            <person name="Lind A.E."/>
            <person name="van Eijk R."/>
            <person name="Schleper C."/>
            <person name="Guy L."/>
            <person name="Ettema T.J."/>
        </authorList>
    </citation>
    <scope>NUCLEOTIDE SEQUENCE</scope>
</reference>
<protein>
    <recommendedName>
        <fullName evidence="2">Homing endonuclease LAGLIDADG domain-containing protein</fullName>
    </recommendedName>
</protein>
<dbReference type="InterPro" id="IPR027434">
    <property type="entry name" value="Homing_endonucl"/>
</dbReference>
<proteinExistence type="predicted"/>
<sequence>MKRNMTKQEKLIYLAGIIDGEGYVSILKKCDRESPRYQSYVAVSNTHHELIRWINEEFGGSVHHQPIEQHRKPVMMWTICANQADGLIKKVYPYLLVKRKQAQTLFFFESLKDREGGEKFWFEMKELHR</sequence>
<dbReference type="SUPFAM" id="SSF55608">
    <property type="entry name" value="Homing endonucleases"/>
    <property type="match status" value="1"/>
</dbReference>
<gene>
    <name evidence="1" type="ORF">LCGC14_0620110</name>
</gene>
<name>A0A0F9RA49_9ZZZZ</name>
<dbReference type="Gene3D" id="3.10.28.10">
    <property type="entry name" value="Homing endonucleases"/>
    <property type="match status" value="1"/>
</dbReference>
<organism evidence="1">
    <name type="scientific">marine sediment metagenome</name>
    <dbReference type="NCBI Taxonomy" id="412755"/>
    <lineage>
        <taxon>unclassified sequences</taxon>
        <taxon>metagenomes</taxon>
        <taxon>ecological metagenomes</taxon>
    </lineage>
</organism>
<comment type="caution">
    <text evidence="1">The sequence shown here is derived from an EMBL/GenBank/DDBJ whole genome shotgun (WGS) entry which is preliminary data.</text>
</comment>
<evidence type="ECO:0000313" key="1">
    <source>
        <dbReference type="EMBL" id="KKN51724.1"/>
    </source>
</evidence>
<evidence type="ECO:0008006" key="2">
    <source>
        <dbReference type="Google" id="ProtNLM"/>
    </source>
</evidence>